<sequence>MILNGDSLVSKKEVLSYGILITKICQMVGVEFPTNSTFLKPMGPINTLSWNRSKGQIEGALFPRKKVCRPRDKNTIGEAQLSARFDALEVKISTQSTLFSKQFSQLQSHMEKGFFLIDGQMLYNMDHLQALEDLVHKHLS</sequence>
<comment type="caution">
    <text evidence="1">The sequence shown here is derived from an EMBL/GenBank/DDBJ whole genome shotgun (WGS) entry which is preliminary data.</text>
</comment>
<dbReference type="Proteomes" id="UP001168098">
    <property type="component" value="Unassembled WGS sequence"/>
</dbReference>
<name>A0AA39APK6_VITRO</name>
<organism evidence="1 2">
    <name type="scientific">Vitis rotundifolia</name>
    <name type="common">Muscadine grape</name>
    <dbReference type="NCBI Taxonomy" id="103349"/>
    <lineage>
        <taxon>Eukaryota</taxon>
        <taxon>Viridiplantae</taxon>
        <taxon>Streptophyta</taxon>
        <taxon>Embryophyta</taxon>
        <taxon>Tracheophyta</taxon>
        <taxon>Spermatophyta</taxon>
        <taxon>Magnoliopsida</taxon>
        <taxon>eudicotyledons</taxon>
        <taxon>Gunneridae</taxon>
        <taxon>Pentapetalae</taxon>
        <taxon>rosids</taxon>
        <taxon>Vitales</taxon>
        <taxon>Vitaceae</taxon>
        <taxon>Viteae</taxon>
        <taxon>Vitis</taxon>
    </lineage>
</organism>
<accession>A0AA39APK6</accession>
<dbReference type="AlphaFoldDB" id="A0AA39APK6"/>
<proteinExistence type="predicted"/>
<protein>
    <submittedName>
        <fullName evidence="1">Uncharacterized protein</fullName>
    </submittedName>
</protein>
<reference evidence="1 2" key="1">
    <citation type="journal article" date="2023" name="BMC Biotechnol.">
        <title>Vitis rotundifolia cv Carlos genome sequencing.</title>
        <authorList>
            <person name="Huff M."/>
            <person name="Hulse-Kemp A."/>
            <person name="Scheffler B."/>
            <person name="Youngblood R."/>
            <person name="Simpson S."/>
            <person name="Babiker E."/>
            <person name="Staton M."/>
        </authorList>
    </citation>
    <scope>NUCLEOTIDE SEQUENCE [LARGE SCALE GENOMIC DNA]</scope>
    <source>
        <tissue evidence="1">Leaf</tissue>
    </source>
</reference>
<evidence type="ECO:0000313" key="2">
    <source>
        <dbReference type="Proteomes" id="UP001168098"/>
    </source>
</evidence>
<keyword evidence="2" id="KW-1185">Reference proteome</keyword>
<gene>
    <name evidence="1" type="ORF">PVL29_001215</name>
</gene>
<dbReference type="EMBL" id="JARBHA010000001">
    <property type="protein sequence ID" value="KAJ9709618.1"/>
    <property type="molecule type" value="Genomic_DNA"/>
</dbReference>
<evidence type="ECO:0000313" key="1">
    <source>
        <dbReference type="EMBL" id="KAJ9709618.1"/>
    </source>
</evidence>